<proteinExistence type="predicted"/>
<accession>A0ACC2U9U2</accession>
<keyword evidence="2" id="KW-1185">Reference proteome</keyword>
<organism evidence="1 2">
    <name type="scientific">Entomophthora muscae</name>
    <dbReference type="NCBI Taxonomy" id="34485"/>
    <lineage>
        <taxon>Eukaryota</taxon>
        <taxon>Fungi</taxon>
        <taxon>Fungi incertae sedis</taxon>
        <taxon>Zoopagomycota</taxon>
        <taxon>Entomophthoromycotina</taxon>
        <taxon>Entomophthoromycetes</taxon>
        <taxon>Entomophthorales</taxon>
        <taxon>Entomophthoraceae</taxon>
        <taxon>Entomophthora</taxon>
    </lineage>
</organism>
<dbReference type="Proteomes" id="UP001165960">
    <property type="component" value="Unassembled WGS sequence"/>
</dbReference>
<dbReference type="EMBL" id="QTSX02000928">
    <property type="protein sequence ID" value="KAJ9083815.1"/>
    <property type="molecule type" value="Genomic_DNA"/>
</dbReference>
<sequence length="533" mass="57648">MHVEEACMESLSHFASIVLCVLSAVVVIAFGAVAGVLIVLHRKKSPEGETVEFFLTARNTQPMVRVMWSFVAGTMGSWIVTMPADNASRSGIIGVISYAVFCGLPIYLLALVGEKVQKVMPRVLSFGDYVRYRFGMVPQLYVAVIAVFNLGVALTVEYSSVNSIFASILGRGNFPIAPIIFVVTTTYTAFGGLLVSIITDVYQGIVGAGLVGVLVVTVALSFRPELGPLPEHLGATKTGVISIFTLPVTLMAASVFSEAPWQRVWASESPAALRRGALFASFILMVVIFVLGLLGYFAAWSGLKTEDPNVLLITMVASKHQGWIAVLIAVMTAVLCESTIDTLQNALASTISTRVLRGKPLIYVRILVLLLNIPPVYISYQNHSAFDLFTIGNKITCTAFIPLLLGLYRPAMPYLTGPCMLFASLLSFLSMVGFGIIYMGGFNSALHFIIYDPYDPYSILIAIASSVAGIATWSGLVRGLQKLGAPQFEIPGFHPYYNDGEKVQQPLHIELKSKESSASLVPNKSIARHKLLC</sequence>
<protein>
    <submittedName>
        <fullName evidence="1">Uncharacterized protein</fullName>
    </submittedName>
</protein>
<name>A0ACC2U9U2_9FUNG</name>
<evidence type="ECO:0000313" key="2">
    <source>
        <dbReference type="Proteomes" id="UP001165960"/>
    </source>
</evidence>
<evidence type="ECO:0000313" key="1">
    <source>
        <dbReference type="EMBL" id="KAJ9083815.1"/>
    </source>
</evidence>
<reference evidence="1" key="1">
    <citation type="submission" date="2022-04" db="EMBL/GenBank/DDBJ databases">
        <title>Genome of the entomopathogenic fungus Entomophthora muscae.</title>
        <authorList>
            <person name="Elya C."/>
            <person name="Lovett B.R."/>
            <person name="Lee E."/>
            <person name="Macias A.M."/>
            <person name="Hajek A.E."/>
            <person name="De Bivort B.L."/>
            <person name="Kasson M.T."/>
            <person name="De Fine Licht H.H."/>
            <person name="Stajich J.E."/>
        </authorList>
    </citation>
    <scope>NUCLEOTIDE SEQUENCE</scope>
    <source>
        <strain evidence="1">Berkeley</strain>
    </source>
</reference>
<comment type="caution">
    <text evidence="1">The sequence shown here is derived from an EMBL/GenBank/DDBJ whole genome shotgun (WGS) entry which is preliminary data.</text>
</comment>
<gene>
    <name evidence="1" type="ORF">DSO57_1030953</name>
</gene>